<dbReference type="Pfam" id="PF17762">
    <property type="entry name" value="HTH_ParB"/>
    <property type="match status" value="1"/>
</dbReference>
<evidence type="ECO:0000313" key="2">
    <source>
        <dbReference type="EMBL" id="SHK41713.1"/>
    </source>
</evidence>
<name>A0A1M6SA92_9FIRM</name>
<sequence>MKMAKCIVELERIYGIKHGGKDFYGNQFNKKESSNNFKTPNQEELAEQIGLTPQQLHNYKKLTTLIPELQDLVESNKLKATTAYKIYAILSQEE</sequence>
<feature type="domain" description="ParB/Spo0J HTH" evidence="1">
    <location>
        <begin position="41"/>
        <end position="89"/>
    </location>
</feature>
<reference evidence="3" key="1">
    <citation type="submission" date="2016-11" db="EMBL/GenBank/DDBJ databases">
        <authorList>
            <person name="Varghese N."/>
            <person name="Submissions S."/>
        </authorList>
    </citation>
    <scope>NUCLEOTIDE SEQUENCE [LARGE SCALE GENOMIC DNA]</scope>
    <source>
        <strain evidence="3">DSM 10349</strain>
    </source>
</reference>
<protein>
    <recommendedName>
        <fullName evidence="1">ParB/Spo0J HTH domain-containing protein</fullName>
    </recommendedName>
</protein>
<dbReference type="SUPFAM" id="SSF109709">
    <property type="entry name" value="KorB DNA-binding domain-like"/>
    <property type="match status" value="1"/>
</dbReference>
<dbReference type="STRING" id="1121421.SAMN02745123_01768"/>
<dbReference type="AlphaFoldDB" id="A0A1M6SA92"/>
<evidence type="ECO:0000259" key="1">
    <source>
        <dbReference type="Pfam" id="PF17762"/>
    </source>
</evidence>
<organism evidence="2 3">
    <name type="scientific">Desulforamulus aeronauticus DSM 10349</name>
    <dbReference type="NCBI Taxonomy" id="1121421"/>
    <lineage>
        <taxon>Bacteria</taxon>
        <taxon>Bacillati</taxon>
        <taxon>Bacillota</taxon>
        <taxon>Clostridia</taxon>
        <taxon>Eubacteriales</taxon>
        <taxon>Peptococcaceae</taxon>
        <taxon>Desulforamulus</taxon>
    </lineage>
</organism>
<dbReference type="InterPro" id="IPR041468">
    <property type="entry name" value="HTH_ParB/Spo0J"/>
</dbReference>
<dbReference type="OrthoDB" id="1937833at2"/>
<keyword evidence="3" id="KW-1185">Reference proteome</keyword>
<dbReference type="RefSeq" id="WP_072913225.1">
    <property type="nucleotide sequence ID" value="NZ_FRAR01000013.1"/>
</dbReference>
<accession>A0A1M6SA92</accession>
<evidence type="ECO:0000313" key="3">
    <source>
        <dbReference type="Proteomes" id="UP000183997"/>
    </source>
</evidence>
<proteinExistence type="predicted"/>
<dbReference type="Proteomes" id="UP000183997">
    <property type="component" value="Unassembled WGS sequence"/>
</dbReference>
<dbReference type="Gene3D" id="1.10.10.2830">
    <property type="match status" value="1"/>
</dbReference>
<dbReference type="EMBL" id="FRAR01000013">
    <property type="protein sequence ID" value="SHK41713.1"/>
    <property type="molecule type" value="Genomic_DNA"/>
</dbReference>
<gene>
    <name evidence="2" type="ORF">SAMN02745123_01768</name>
</gene>